<dbReference type="PANTHER" id="PTHR43784:SF2">
    <property type="entry name" value="GDSL-LIKE LIPASE_ACYLHYDROLASE, PUTATIVE (AFU_ORTHOLOGUE AFUA_2G00820)-RELATED"/>
    <property type="match status" value="1"/>
</dbReference>
<dbReference type="Gene3D" id="3.40.50.1110">
    <property type="entry name" value="SGNH hydrolase"/>
    <property type="match status" value="1"/>
</dbReference>
<gene>
    <name evidence="2" type="ORF">KIH74_32505</name>
</gene>
<dbReference type="RefSeq" id="WP_214160252.1">
    <property type="nucleotide sequence ID" value="NZ_JAHBAY010000019.1"/>
</dbReference>
<dbReference type="Pfam" id="PF13472">
    <property type="entry name" value="Lipase_GDSL_2"/>
    <property type="match status" value="1"/>
</dbReference>
<reference evidence="2 3" key="1">
    <citation type="submission" date="2021-05" db="EMBL/GenBank/DDBJ databases">
        <title>Kineosporia and Streptomyces sp. nov. two new marine actinobacteria isolated from Coral.</title>
        <authorList>
            <person name="Buangrab K."/>
            <person name="Sutthacheep M."/>
            <person name="Yeemin T."/>
            <person name="Harunari E."/>
            <person name="Igarashi Y."/>
            <person name="Kanchanasin P."/>
            <person name="Tanasupawat S."/>
            <person name="Phongsopitanun W."/>
        </authorList>
    </citation>
    <scope>NUCLEOTIDE SEQUENCE [LARGE SCALE GENOMIC DNA]</scope>
    <source>
        <strain evidence="2 3">J2-2</strain>
    </source>
</reference>
<dbReference type="Proteomes" id="UP001197247">
    <property type="component" value="Unassembled WGS sequence"/>
</dbReference>
<evidence type="ECO:0000259" key="1">
    <source>
        <dbReference type="Pfam" id="PF13472"/>
    </source>
</evidence>
<dbReference type="InterPro" id="IPR036514">
    <property type="entry name" value="SGNH_hydro_sf"/>
</dbReference>
<name>A0ABS5TSC2_9ACTN</name>
<evidence type="ECO:0000313" key="3">
    <source>
        <dbReference type="Proteomes" id="UP001197247"/>
    </source>
</evidence>
<feature type="domain" description="SGNH hydrolase-type esterase" evidence="1">
    <location>
        <begin position="5"/>
        <end position="180"/>
    </location>
</feature>
<dbReference type="PANTHER" id="PTHR43784">
    <property type="entry name" value="GDSL-LIKE LIPASE/ACYLHYDROLASE, PUTATIVE (AFU_ORTHOLOGUE AFUA_2G00820)-RELATED"/>
    <property type="match status" value="1"/>
</dbReference>
<dbReference type="SUPFAM" id="SSF52266">
    <property type="entry name" value="SGNH hydrolase"/>
    <property type="match status" value="1"/>
</dbReference>
<organism evidence="2 3">
    <name type="scientific">Kineosporia corallincola</name>
    <dbReference type="NCBI Taxonomy" id="2835133"/>
    <lineage>
        <taxon>Bacteria</taxon>
        <taxon>Bacillati</taxon>
        <taxon>Actinomycetota</taxon>
        <taxon>Actinomycetes</taxon>
        <taxon>Kineosporiales</taxon>
        <taxon>Kineosporiaceae</taxon>
        <taxon>Kineosporia</taxon>
    </lineage>
</organism>
<sequence>MRYLAIGDSFTEGVGDVLPDGSVRGWADLVGAGLAASTGSVVQYANLAVRGRLVTPIMTEQVDAALAMDPPPTLVTLNGGGNDLLRPGMSPQRIIDLTEQATTRLADAGVRVALLCGPDPSGGLPLSNLVHNRAELLTSRVHDLGQRLGTTVIDVFHDEEIRRGGYWSPDRLHLNAAGHHRVAALVLAGLGHHDVTEVLMPDPEPRRGPLSEARYYVQHVGPWVGRRLRRRSSGDGRSAKYPGWIDVEPGILAS</sequence>
<dbReference type="GO" id="GO:0016787">
    <property type="term" value="F:hydrolase activity"/>
    <property type="evidence" value="ECO:0007669"/>
    <property type="project" value="UniProtKB-KW"/>
</dbReference>
<accession>A0ABS5TSC2</accession>
<protein>
    <submittedName>
        <fullName evidence="2">SGNH/GDSL hydrolase family protein</fullName>
    </submittedName>
</protein>
<proteinExistence type="predicted"/>
<dbReference type="CDD" id="cd01832">
    <property type="entry name" value="SGNH_hydrolase_like_1"/>
    <property type="match status" value="1"/>
</dbReference>
<keyword evidence="3" id="KW-1185">Reference proteome</keyword>
<dbReference type="InterPro" id="IPR013830">
    <property type="entry name" value="SGNH_hydro"/>
</dbReference>
<evidence type="ECO:0000313" key="2">
    <source>
        <dbReference type="EMBL" id="MBT0773712.1"/>
    </source>
</evidence>
<comment type="caution">
    <text evidence="2">The sequence shown here is derived from an EMBL/GenBank/DDBJ whole genome shotgun (WGS) entry which is preliminary data.</text>
</comment>
<keyword evidence="2" id="KW-0378">Hydrolase</keyword>
<dbReference type="InterPro" id="IPR053140">
    <property type="entry name" value="GDSL_Rv0518-like"/>
</dbReference>
<dbReference type="EMBL" id="JAHBAY010000019">
    <property type="protein sequence ID" value="MBT0773712.1"/>
    <property type="molecule type" value="Genomic_DNA"/>
</dbReference>